<feature type="domain" description="J" evidence="12">
    <location>
        <begin position="13"/>
        <end position="83"/>
    </location>
</feature>
<gene>
    <name evidence="14" type="primary">LOC118407946</name>
</gene>
<evidence type="ECO:0000256" key="10">
    <source>
        <dbReference type="SAM" id="MobiDB-lite"/>
    </source>
</evidence>
<dbReference type="SMART" id="SM00249">
    <property type="entry name" value="PHD"/>
    <property type="match status" value="1"/>
</dbReference>
<feature type="compositionally biased region" description="Basic and acidic residues" evidence="10">
    <location>
        <begin position="664"/>
        <end position="675"/>
    </location>
</feature>
<dbReference type="Gene3D" id="3.30.40.10">
    <property type="entry name" value="Zinc/RING finger domain, C3HC4 (zinc finger)"/>
    <property type="match status" value="1"/>
</dbReference>
<dbReference type="InterPro" id="IPR011011">
    <property type="entry name" value="Znf_FYVE_PHD"/>
</dbReference>
<dbReference type="RefSeq" id="XP_035664413.1">
    <property type="nucleotide sequence ID" value="XM_035808520.1"/>
</dbReference>
<reference evidence="14" key="1">
    <citation type="submission" date="2025-08" db="UniProtKB">
        <authorList>
            <consortium name="RefSeq"/>
        </authorList>
    </citation>
    <scope>IDENTIFICATION</scope>
    <source>
        <strain evidence="14">S238N-H82</strain>
        <tissue evidence="14">Testes</tissue>
    </source>
</reference>
<dbReference type="SUPFAM" id="SSF46565">
    <property type="entry name" value="Chaperone J-domain"/>
    <property type="match status" value="1"/>
</dbReference>
<dbReference type="SUPFAM" id="SSF52266">
    <property type="entry name" value="SGNH hydrolase"/>
    <property type="match status" value="1"/>
</dbReference>
<evidence type="ECO:0000259" key="11">
    <source>
        <dbReference type="PROSITE" id="PS50016"/>
    </source>
</evidence>
<evidence type="ECO:0000256" key="9">
    <source>
        <dbReference type="SAM" id="Coils"/>
    </source>
</evidence>
<evidence type="ECO:0000313" key="14">
    <source>
        <dbReference type="RefSeq" id="XP_035664413.1"/>
    </source>
</evidence>
<keyword evidence="13" id="KW-1185">Reference proteome</keyword>
<comment type="catalytic activity">
    <reaction evidence="6">
        <text>1-O-hexadecyl-2-acetyl-sn-glycero-3-phosphate + H2O = 1-O-hexadecyl-sn-glycero-3-phosphate + acetate + H(+)</text>
        <dbReference type="Rhea" id="RHEA:41704"/>
        <dbReference type="ChEBI" id="CHEBI:15377"/>
        <dbReference type="ChEBI" id="CHEBI:15378"/>
        <dbReference type="ChEBI" id="CHEBI:30089"/>
        <dbReference type="ChEBI" id="CHEBI:77580"/>
        <dbReference type="ChEBI" id="CHEBI:78385"/>
    </reaction>
    <physiologicalReaction direction="left-to-right" evidence="6">
        <dbReference type="Rhea" id="RHEA:41705"/>
    </physiologicalReaction>
</comment>
<evidence type="ECO:0000256" key="2">
    <source>
        <dbReference type="ARBA" id="ARBA00022723"/>
    </source>
</evidence>
<dbReference type="Proteomes" id="UP000001554">
    <property type="component" value="Unplaced"/>
</dbReference>
<proteinExistence type="predicted"/>
<dbReference type="Pfam" id="PF13472">
    <property type="entry name" value="Lipase_GDSL_2"/>
    <property type="match status" value="1"/>
</dbReference>
<dbReference type="InterPro" id="IPR001623">
    <property type="entry name" value="DnaJ_domain"/>
</dbReference>
<feature type="region of interest" description="Disordered" evidence="10">
    <location>
        <begin position="443"/>
        <end position="488"/>
    </location>
</feature>
<dbReference type="KEGG" id="bfo:118407946"/>
<dbReference type="InterPro" id="IPR019786">
    <property type="entry name" value="Zinc_finger_PHD-type_CS"/>
</dbReference>
<keyword evidence="9" id="KW-0175">Coiled coil</keyword>
<evidence type="ECO:0000256" key="5">
    <source>
        <dbReference type="ARBA" id="ARBA00023721"/>
    </source>
</evidence>
<feature type="compositionally biased region" description="Basic and acidic residues" evidence="10">
    <location>
        <begin position="714"/>
        <end position="724"/>
    </location>
</feature>
<organism evidence="13 14">
    <name type="scientific">Branchiostoma floridae</name>
    <name type="common">Florida lancelet</name>
    <name type="synonym">Amphioxus</name>
    <dbReference type="NCBI Taxonomy" id="7739"/>
    <lineage>
        <taxon>Eukaryota</taxon>
        <taxon>Metazoa</taxon>
        <taxon>Chordata</taxon>
        <taxon>Cephalochordata</taxon>
        <taxon>Leptocardii</taxon>
        <taxon>Amphioxiformes</taxon>
        <taxon>Branchiostomatidae</taxon>
        <taxon>Branchiostoma</taxon>
    </lineage>
</organism>
<feature type="domain" description="PHD-type" evidence="11">
    <location>
        <begin position="209"/>
        <end position="266"/>
    </location>
</feature>
<feature type="region of interest" description="Disordered" evidence="10">
    <location>
        <begin position="662"/>
        <end position="780"/>
    </location>
</feature>
<evidence type="ECO:0000256" key="4">
    <source>
        <dbReference type="ARBA" id="ARBA00022833"/>
    </source>
</evidence>
<dbReference type="InterPro" id="IPR013083">
    <property type="entry name" value="Znf_RING/FYVE/PHD"/>
</dbReference>
<dbReference type="InterPro" id="IPR036514">
    <property type="entry name" value="SGNH_hydro_sf"/>
</dbReference>
<dbReference type="InterPro" id="IPR019787">
    <property type="entry name" value="Znf_PHD-finger"/>
</dbReference>
<dbReference type="PROSITE" id="PS50016">
    <property type="entry name" value="ZF_PHD_2"/>
    <property type="match status" value="1"/>
</dbReference>
<keyword evidence="3 8" id="KW-0863">Zinc-finger</keyword>
<evidence type="ECO:0000256" key="1">
    <source>
        <dbReference type="ARBA" id="ARBA00013201"/>
    </source>
</evidence>
<evidence type="ECO:0000256" key="3">
    <source>
        <dbReference type="ARBA" id="ARBA00022771"/>
    </source>
</evidence>
<keyword evidence="4" id="KW-0862">Zinc</keyword>
<feature type="coiled-coil region" evidence="9">
    <location>
        <begin position="368"/>
        <end position="402"/>
    </location>
</feature>
<protein>
    <recommendedName>
        <fullName evidence="1">1-alkyl-2-acetylglycerophosphocholine esterase</fullName>
        <ecNumber evidence="1">3.1.1.47</ecNumber>
    </recommendedName>
</protein>
<evidence type="ECO:0000256" key="8">
    <source>
        <dbReference type="PROSITE-ProRule" id="PRU00146"/>
    </source>
</evidence>
<dbReference type="PANTHER" id="PTHR30383">
    <property type="entry name" value="THIOESTERASE 1/PROTEASE 1/LYSOPHOSPHOLIPASE L1"/>
    <property type="match status" value="1"/>
</dbReference>
<dbReference type="OrthoDB" id="10002605at2759"/>
<dbReference type="AlphaFoldDB" id="A0A9J7HS61"/>
<dbReference type="EC" id="3.1.1.47" evidence="1"/>
<dbReference type="InterPro" id="IPR001965">
    <property type="entry name" value="Znf_PHD"/>
</dbReference>
<keyword evidence="2" id="KW-0479">Metal-binding</keyword>
<dbReference type="PROSITE" id="PS01359">
    <property type="entry name" value="ZF_PHD_1"/>
    <property type="match status" value="1"/>
</dbReference>
<evidence type="ECO:0000313" key="13">
    <source>
        <dbReference type="Proteomes" id="UP000001554"/>
    </source>
</evidence>
<feature type="compositionally biased region" description="Polar residues" evidence="10">
    <location>
        <begin position="677"/>
        <end position="705"/>
    </location>
</feature>
<dbReference type="PRINTS" id="PR00625">
    <property type="entry name" value="JDOMAIN"/>
</dbReference>
<dbReference type="Gene3D" id="3.40.50.1110">
    <property type="entry name" value="SGNH hydrolase"/>
    <property type="match status" value="1"/>
</dbReference>
<evidence type="ECO:0000256" key="7">
    <source>
        <dbReference type="ARBA" id="ARBA00048078"/>
    </source>
</evidence>
<feature type="compositionally biased region" description="Polar residues" evidence="10">
    <location>
        <begin position="298"/>
        <end position="307"/>
    </location>
</feature>
<dbReference type="SUPFAM" id="SSF57903">
    <property type="entry name" value="FYVE/PHD zinc finger"/>
    <property type="match status" value="1"/>
</dbReference>
<dbReference type="InterPro" id="IPR051532">
    <property type="entry name" value="Ester_Hydrolysis_Enzymes"/>
</dbReference>
<name>A0A9J7HS61_BRAFL</name>
<sequence>MATDARETGAPGELYRLLETTTDATEEEIVHAYKAKVKNYEETTNTTKDKRLLNTARQKFAEVSKAFYILSDKHRRELYDQSNRIVEPTKRDKKAKPNGEYFVQFNNGSANVYLPVGSVEQWVKAIEAHYGTSSVDKESNNAHQLAVPFLAPDTNEAVGSVTLHVYRTTCKILVQGSAYYLWTMYTFEQLKQLIHPPTIVPDTEVRCEDTVCIKCNRPGPEDEGVMQCNVCYKWYHYACTDLHESSLCELIQNEDSEYVCIVCSTDTTGKLKTQCPAVVQEETDVREETVPKQVVDDGNNNRTASSPSDRKTRDDDQIASLQNSVDKLEAILSTRITKENNAVDMLAARIAHIENRLLSDTKEAPGDKMAKESDIEVLKRRVRSLEAENKNLRHRIAALEEKGVKNVVSMATQSDNTPAAPQTLNEGEPCIGDVTTVPNIPTNNRFLPLTENTPPQEQTTNGDVPASSHNGNKPQRGPTPNRRHNDNQTRAEIVIIGDSNTKGIIPNMLYPGKGVTKYTAMTIPQASVMIKSTADLDPKCIVFHVGTNDIRQEKAANGVTENLRELVNTTHTKYPNAAIVMSTVPPRDDSHLMEVTRDVNSFLQILGQETPFLTIANNDNLGVGRQIKQYLYRHDGYHLNKGGLKVMAANWKSAIHPKVGLGVYDRRNGRSDRNPRTRITSPSMSSQQSNDNGRNTENVQPTRSGQRYRAANRHPAEPRNREPTATDQLPPEPRSMEPTAAGRGCDAPWQPPRPTDDRRRPSSWSHPPYQRDAAVPPRPFPPFVPNFEHMYMDWYPETQRDPRPWVPPEFAQRYPDWRYYEHMRY</sequence>
<comment type="catalytic activity">
    <reaction evidence="5">
        <text>1-O-hexadecyl-2-acetyl-sn-glycero-3-phosphocholine + H2O = 1-O-hexadecyl-sn-glycero-3-phosphocholine + acetate + H(+)</text>
        <dbReference type="Rhea" id="RHEA:40479"/>
        <dbReference type="ChEBI" id="CHEBI:15377"/>
        <dbReference type="ChEBI" id="CHEBI:15378"/>
        <dbReference type="ChEBI" id="CHEBI:30089"/>
        <dbReference type="ChEBI" id="CHEBI:44811"/>
        <dbReference type="ChEBI" id="CHEBI:64496"/>
    </reaction>
    <physiologicalReaction direction="left-to-right" evidence="5">
        <dbReference type="Rhea" id="RHEA:40480"/>
    </physiologicalReaction>
</comment>
<feature type="compositionally biased region" description="Polar residues" evidence="10">
    <location>
        <begin position="443"/>
        <end position="473"/>
    </location>
</feature>
<dbReference type="GO" id="GO:0003847">
    <property type="term" value="F:1-alkyl-2-acetylglycerophosphocholine esterase activity"/>
    <property type="evidence" value="ECO:0007669"/>
    <property type="project" value="UniProtKB-EC"/>
</dbReference>
<evidence type="ECO:0000259" key="12">
    <source>
        <dbReference type="PROSITE" id="PS50076"/>
    </source>
</evidence>
<dbReference type="GeneID" id="118407946"/>
<accession>A0A9J7HS61</accession>
<dbReference type="Gene3D" id="1.10.287.110">
    <property type="entry name" value="DnaJ domain"/>
    <property type="match status" value="1"/>
</dbReference>
<dbReference type="OMA" id="VMAANWK"/>
<dbReference type="Pfam" id="PF00226">
    <property type="entry name" value="DnaJ"/>
    <property type="match status" value="1"/>
</dbReference>
<feature type="region of interest" description="Disordered" evidence="10">
    <location>
        <begin position="282"/>
        <end position="316"/>
    </location>
</feature>
<dbReference type="PROSITE" id="PS50076">
    <property type="entry name" value="DNAJ_2"/>
    <property type="match status" value="1"/>
</dbReference>
<dbReference type="InterPro" id="IPR036869">
    <property type="entry name" value="J_dom_sf"/>
</dbReference>
<dbReference type="CDD" id="cd15489">
    <property type="entry name" value="PHD_SF"/>
    <property type="match status" value="1"/>
</dbReference>
<dbReference type="GO" id="GO:0008270">
    <property type="term" value="F:zinc ion binding"/>
    <property type="evidence" value="ECO:0007669"/>
    <property type="project" value="UniProtKB-KW"/>
</dbReference>
<dbReference type="InterPro" id="IPR013830">
    <property type="entry name" value="SGNH_hydro"/>
</dbReference>
<evidence type="ECO:0000256" key="6">
    <source>
        <dbReference type="ARBA" id="ARBA00035804"/>
    </source>
</evidence>
<comment type="catalytic activity">
    <reaction evidence="7">
        <text>a 1-O-alkyl-2-acetyl-sn-glycero-3-phosphocholine + H2O = a 1-O-alkyl-sn-glycero-3-phosphocholine + acetate + H(+)</text>
        <dbReference type="Rhea" id="RHEA:17777"/>
        <dbReference type="ChEBI" id="CHEBI:15377"/>
        <dbReference type="ChEBI" id="CHEBI:15378"/>
        <dbReference type="ChEBI" id="CHEBI:30089"/>
        <dbReference type="ChEBI" id="CHEBI:30909"/>
        <dbReference type="ChEBI" id="CHEBI:36707"/>
        <dbReference type="EC" id="3.1.1.47"/>
    </reaction>
    <physiologicalReaction direction="left-to-right" evidence="7">
        <dbReference type="Rhea" id="RHEA:17778"/>
    </physiologicalReaction>
</comment>